<dbReference type="Pfam" id="PF00995">
    <property type="entry name" value="Sec1"/>
    <property type="match status" value="1"/>
</dbReference>
<evidence type="ECO:0000313" key="4">
    <source>
        <dbReference type="Proteomes" id="UP000028545"/>
    </source>
</evidence>
<feature type="compositionally biased region" description="Basic and acidic residues" evidence="2">
    <location>
        <begin position="611"/>
        <end position="620"/>
    </location>
</feature>
<dbReference type="Gene3D" id="3.40.50.1910">
    <property type="match status" value="1"/>
</dbReference>
<dbReference type="Gene3D" id="3.90.830.10">
    <property type="entry name" value="Syntaxin Binding Protein 1, Chain A, domain 2"/>
    <property type="match status" value="1"/>
</dbReference>
<dbReference type="InterPro" id="IPR043127">
    <property type="entry name" value="Sec-1-like_dom3a"/>
</dbReference>
<dbReference type="InterPro" id="IPR027482">
    <property type="entry name" value="Sec1-like_dom2"/>
</dbReference>
<dbReference type="InterPro" id="IPR036045">
    <property type="entry name" value="Sec1-like_sf"/>
</dbReference>
<dbReference type="InterPro" id="IPR001619">
    <property type="entry name" value="Sec1-like"/>
</dbReference>
<evidence type="ECO:0000256" key="2">
    <source>
        <dbReference type="SAM" id="MobiDB-lite"/>
    </source>
</evidence>
<dbReference type="GO" id="GO:0016192">
    <property type="term" value="P:vesicle-mediated transport"/>
    <property type="evidence" value="ECO:0007669"/>
    <property type="project" value="InterPro"/>
</dbReference>
<comment type="similarity">
    <text evidence="1">Belongs to the STXBP/unc-18/SEC1 family.</text>
</comment>
<organism evidence="3 4">
    <name type="scientific">Pseudallescheria apiosperma</name>
    <name type="common">Scedosporium apiospermum</name>
    <dbReference type="NCBI Taxonomy" id="563466"/>
    <lineage>
        <taxon>Eukaryota</taxon>
        <taxon>Fungi</taxon>
        <taxon>Dikarya</taxon>
        <taxon>Ascomycota</taxon>
        <taxon>Pezizomycotina</taxon>
        <taxon>Sordariomycetes</taxon>
        <taxon>Hypocreomycetidae</taxon>
        <taxon>Microascales</taxon>
        <taxon>Microascaceae</taxon>
        <taxon>Scedosporium</taxon>
    </lineage>
</organism>
<dbReference type="VEuPathDB" id="FungiDB:SAPIO_CDS4033"/>
<dbReference type="SUPFAM" id="SSF56815">
    <property type="entry name" value="Sec1/munc18-like (SM) proteins"/>
    <property type="match status" value="1"/>
</dbReference>
<dbReference type="KEGG" id="sapo:SAPIO_CDS4033"/>
<comment type="caution">
    <text evidence="3">The sequence shown here is derived from an EMBL/GenBank/DDBJ whole genome shotgun (WGS) entry which is preliminary data.</text>
</comment>
<protein>
    <submittedName>
        <fullName evidence="3">Sec1 family protein</fullName>
    </submittedName>
</protein>
<feature type="compositionally biased region" description="Basic residues" evidence="2">
    <location>
        <begin position="729"/>
        <end position="746"/>
    </location>
</feature>
<dbReference type="OMA" id="PFTRPHT"/>
<proteinExistence type="inferred from homology"/>
<dbReference type="HOGENOM" id="CLU_009210_1_0_1"/>
<keyword evidence="4" id="KW-1185">Reference proteome</keyword>
<dbReference type="Proteomes" id="UP000028545">
    <property type="component" value="Unassembled WGS sequence"/>
</dbReference>
<dbReference type="PIRSF" id="PIRSF005715">
    <property type="entry name" value="VPS45_Sec1"/>
    <property type="match status" value="1"/>
</dbReference>
<evidence type="ECO:0000256" key="1">
    <source>
        <dbReference type="ARBA" id="ARBA00009884"/>
    </source>
</evidence>
<name>A0A084G951_PSEDA</name>
<reference evidence="3 4" key="1">
    <citation type="journal article" date="2014" name="Genome Announc.">
        <title>Draft genome sequence of the pathogenic fungus Scedosporium apiospermum.</title>
        <authorList>
            <person name="Vandeputte P."/>
            <person name="Ghamrawi S."/>
            <person name="Rechenmann M."/>
            <person name="Iltis A."/>
            <person name="Giraud S."/>
            <person name="Fleury M."/>
            <person name="Thornton C."/>
            <person name="Delhaes L."/>
            <person name="Meyer W."/>
            <person name="Papon N."/>
            <person name="Bouchara J.P."/>
        </authorList>
    </citation>
    <scope>NUCLEOTIDE SEQUENCE [LARGE SCALE GENOMIC DNA]</scope>
    <source>
        <strain evidence="3 4">IHEM 14462</strain>
    </source>
</reference>
<sequence length="746" mass="83549">MAISAVQEQRDIIINTIRNITRGNWKILVVDQASKKLLENAVPEDDILNQNVANIEVLEDPLREKSPDIDAIYFLTPEPHIVDTVAADLERGSYRSGFLLWTSLLDPPLRRRLESSPAYRAMVVGFDTIPLDFFPRESHLVTFRDPWSFPVLYHPACNNLVTEHMRILAQRIMSVCVTLGELPRVRYYSPKNPTHEASVLSKYLARFVSEELENYAGFNRNFPPHSSRPPSVLVITDRSMDLMAPLVHEFTYQAMAHDLLPIDEREKVLYHMTINEGTPLQEEKDMELQDNDKVWVDNRHRHMKDTIDKLMGDFQKFLDKNPHFAKEGAESSTNLNVIRDMLAGLPQFQEMKEIYSLHLTMAQECMNRFQHNKLPDIASVEQTLATGLDEDYRRPRNVLEEVVRLLDDDAISPSDRLRLIIIYVLYRDGLILEDIKRLLAHASLPPRDGDIVTNLELLGARPLRGLKEARTPPPPLFPPENKNGPVNEEYALSRFEPVLKRLLEDLCKGTLDQSTFPYVNPPADPNEELIAAQGGSLRAGRPNWAAAGRRPPENRQRVFVYMAGGATYSESRSCYDVSSRLGRDIFLITSHMLTPALFLRQVSDLSADKRRLDLPMDRPKPRVPAHLLERDSRPAPSGPAPPQQQQQPQTQGRNPLPPGPGGLPSGQRMGGARPPPGGGGGGLPSRPVAPPTGAMGSMTLSSGGRTGGMPPVTSSLATEPAPAAEVGGKKHNKLEKKKRNFLGIKK</sequence>
<dbReference type="PANTHER" id="PTHR11679">
    <property type="entry name" value="VESICLE PROTEIN SORTING-ASSOCIATED"/>
    <property type="match status" value="1"/>
</dbReference>
<gene>
    <name evidence="3" type="ORF">SAPIO_CDS4033</name>
</gene>
<accession>A0A084G951</accession>
<dbReference type="InterPro" id="IPR043154">
    <property type="entry name" value="Sec-1-like_dom1"/>
</dbReference>
<dbReference type="Gene3D" id="1.25.40.60">
    <property type="match status" value="1"/>
</dbReference>
<feature type="region of interest" description="Disordered" evidence="2">
    <location>
        <begin position="611"/>
        <end position="746"/>
    </location>
</feature>
<feature type="compositionally biased region" description="Low complexity" evidence="2">
    <location>
        <begin position="643"/>
        <end position="654"/>
    </location>
</feature>
<dbReference type="GeneID" id="27723105"/>
<dbReference type="EMBL" id="JOWA01000090">
    <property type="protein sequence ID" value="KEZ43863.1"/>
    <property type="molecule type" value="Genomic_DNA"/>
</dbReference>
<evidence type="ECO:0000313" key="3">
    <source>
        <dbReference type="EMBL" id="KEZ43863.1"/>
    </source>
</evidence>
<dbReference type="OrthoDB" id="2228at2759"/>
<dbReference type="Gene3D" id="3.40.50.2060">
    <property type="match status" value="1"/>
</dbReference>
<dbReference type="RefSeq" id="XP_016643662.1">
    <property type="nucleotide sequence ID" value="XM_016786686.1"/>
</dbReference>
<dbReference type="AlphaFoldDB" id="A0A084G951"/>